<comment type="caution">
    <text evidence="2">The sequence shown here is derived from an EMBL/GenBank/DDBJ whole genome shotgun (WGS) entry which is preliminary data.</text>
</comment>
<protein>
    <submittedName>
        <fullName evidence="2">Fatty-acid--CoA ligase</fullName>
    </submittedName>
</protein>
<organism evidence="2 3">
    <name type="scientific">Segatella salivae</name>
    <dbReference type="NCBI Taxonomy" id="228604"/>
    <lineage>
        <taxon>Bacteria</taxon>
        <taxon>Pseudomonadati</taxon>
        <taxon>Bacteroidota</taxon>
        <taxon>Bacteroidia</taxon>
        <taxon>Bacteroidales</taxon>
        <taxon>Prevotellaceae</taxon>
        <taxon>Segatella</taxon>
    </lineage>
</organism>
<evidence type="ECO:0000313" key="3">
    <source>
        <dbReference type="Proteomes" id="UP001196873"/>
    </source>
</evidence>
<evidence type="ECO:0000256" key="1">
    <source>
        <dbReference type="SAM" id="MobiDB-lite"/>
    </source>
</evidence>
<proteinExistence type="predicted"/>
<sequence>MKMKKRNQHKYQKPECTFYKLALEAFVCTSVYPDAPQTTETDWEDGGNIDGGTIEF</sequence>
<gene>
    <name evidence="2" type="ORF">KZY68_12110</name>
</gene>
<accession>A0AAW4NPJ0</accession>
<keyword evidence="2" id="KW-0436">Ligase</keyword>
<dbReference type="GO" id="GO:0016874">
    <property type="term" value="F:ligase activity"/>
    <property type="evidence" value="ECO:0007669"/>
    <property type="project" value="UniProtKB-KW"/>
</dbReference>
<feature type="region of interest" description="Disordered" evidence="1">
    <location>
        <begin position="37"/>
        <end position="56"/>
    </location>
</feature>
<dbReference type="RefSeq" id="WP_219428322.1">
    <property type="nucleotide sequence ID" value="NZ_JAHXRD010000020.1"/>
</dbReference>
<reference evidence="2" key="1">
    <citation type="submission" date="2021-07" db="EMBL/GenBank/DDBJ databases">
        <title>Genomic diversity and antimicrobial resistance of Prevotella spp. isolated from chronic lung disease airways.</title>
        <authorList>
            <person name="Webb K.A."/>
            <person name="Olagoke O.S."/>
            <person name="Baird T."/>
            <person name="Neill J."/>
            <person name="Pham A."/>
            <person name="Wells T.J."/>
            <person name="Ramsay K.A."/>
            <person name="Bell S.C."/>
            <person name="Sarovich D.S."/>
            <person name="Price E.P."/>
        </authorList>
    </citation>
    <scope>NUCLEOTIDE SEQUENCE</scope>
    <source>
        <strain evidence="2">SCHI0047.S.3</strain>
    </source>
</reference>
<dbReference type="EMBL" id="JAHXRF010000021">
    <property type="protein sequence ID" value="MBW4866726.1"/>
    <property type="molecule type" value="Genomic_DNA"/>
</dbReference>
<evidence type="ECO:0000313" key="2">
    <source>
        <dbReference type="EMBL" id="MBW4866726.1"/>
    </source>
</evidence>
<name>A0AAW4NPJ0_9BACT</name>
<dbReference type="AlphaFoldDB" id="A0AAW4NPJ0"/>
<dbReference type="Proteomes" id="UP001196873">
    <property type="component" value="Unassembled WGS sequence"/>
</dbReference>